<dbReference type="EMBL" id="HG793145">
    <property type="protein sequence ID" value="CRL24463.1"/>
    <property type="molecule type" value="Genomic_DNA"/>
</dbReference>
<sequence>MGVLLQIAPVSATATKPKKEKGKNRCRMKTLRTNHLPFRVVIDRSGRTTATGYPTRSDAWPSAQVTAMYPR</sequence>
<reference evidence="1 2" key="1">
    <citation type="journal article" date="2014" name="Nat. Commun.">
        <title>Multiple recent horizontal transfers of a large genomic region in cheese making fungi.</title>
        <authorList>
            <person name="Cheeseman K."/>
            <person name="Ropars J."/>
            <person name="Renault P."/>
            <person name="Dupont J."/>
            <person name="Gouzy J."/>
            <person name="Branca A."/>
            <person name="Abraham A.L."/>
            <person name="Ceppi M."/>
            <person name="Conseiller E."/>
            <person name="Debuchy R."/>
            <person name="Malagnac F."/>
            <person name="Goarin A."/>
            <person name="Silar P."/>
            <person name="Lacoste S."/>
            <person name="Sallet E."/>
            <person name="Bensimon A."/>
            <person name="Giraud T."/>
            <person name="Brygoo Y."/>
        </authorList>
    </citation>
    <scope>NUCLEOTIDE SEQUENCE [LARGE SCALE GENOMIC DNA]</scope>
    <source>
        <strain evidence="2">FM 013</strain>
    </source>
</reference>
<gene>
    <name evidence="1" type="ORF">PCAMFM013_S012g000072</name>
</gene>
<accession>A0A0G4PDP9</accession>
<dbReference type="Proteomes" id="UP000053732">
    <property type="component" value="Unassembled WGS sequence"/>
</dbReference>
<proteinExistence type="predicted"/>
<protein>
    <submittedName>
        <fullName evidence="1">Str. FM013</fullName>
    </submittedName>
</protein>
<evidence type="ECO:0000313" key="2">
    <source>
        <dbReference type="Proteomes" id="UP000053732"/>
    </source>
</evidence>
<organism evidence="1 2">
    <name type="scientific">Penicillium camemberti (strain FM 013)</name>
    <dbReference type="NCBI Taxonomy" id="1429867"/>
    <lineage>
        <taxon>Eukaryota</taxon>
        <taxon>Fungi</taxon>
        <taxon>Dikarya</taxon>
        <taxon>Ascomycota</taxon>
        <taxon>Pezizomycotina</taxon>
        <taxon>Eurotiomycetes</taxon>
        <taxon>Eurotiomycetidae</taxon>
        <taxon>Eurotiales</taxon>
        <taxon>Aspergillaceae</taxon>
        <taxon>Penicillium</taxon>
    </lineage>
</organism>
<keyword evidence="2" id="KW-1185">Reference proteome</keyword>
<name>A0A0G4PDP9_PENC3</name>
<dbReference type="AlphaFoldDB" id="A0A0G4PDP9"/>
<evidence type="ECO:0000313" key="1">
    <source>
        <dbReference type="EMBL" id="CRL24463.1"/>
    </source>
</evidence>